<organism evidence="3 4">
    <name type="scientific">Candidatus Magnetaquiglobus chichijimensis</name>
    <dbReference type="NCBI Taxonomy" id="3141448"/>
    <lineage>
        <taxon>Bacteria</taxon>
        <taxon>Pseudomonadati</taxon>
        <taxon>Pseudomonadota</taxon>
        <taxon>Magnetococcia</taxon>
        <taxon>Magnetococcales</taxon>
        <taxon>Candidatus Magnetaquicoccaceae</taxon>
        <taxon>Candidatus Magnetaquiglobus</taxon>
    </lineage>
</organism>
<dbReference type="Pfam" id="PF01814">
    <property type="entry name" value="Hemerythrin"/>
    <property type="match status" value="1"/>
</dbReference>
<accession>A0ABQ0CBD1</accession>
<evidence type="ECO:0008006" key="5">
    <source>
        <dbReference type="Google" id="ProtNLM"/>
    </source>
</evidence>
<evidence type="ECO:0000259" key="1">
    <source>
        <dbReference type="Pfam" id="PF01814"/>
    </source>
</evidence>
<dbReference type="RefSeq" id="WP_420905857.1">
    <property type="nucleotide sequence ID" value="NZ_BAAFGK010000004.1"/>
</dbReference>
<dbReference type="Proteomes" id="UP001628193">
    <property type="component" value="Unassembled WGS sequence"/>
</dbReference>
<evidence type="ECO:0000313" key="4">
    <source>
        <dbReference type="Proteomes" id="UP001628193"/>
    </source>
</evidence>
<feature type="domain" description="DUF2249" evidence="2">
    <location>
        <begin position="6"/>
        <end position="74"/>
    </location>
</feature>
<reference evidence="3 4" key="1">
    <citation type="submission" date="2024-05" db="EMBL/GenBank/DDBJ databases">
        <authorList>
            <consortium name="Candidatus Magnetaquicoccaceae bacterium FCR-1 genome sequencing consortium"/>
            <person name="Shimoshige H."/>
            <person name="Shimamura S."/>
            <person name="Taoka A."/>
            <person name="Kobayashi H."/>
            <person name="Maekawa T."/>
        </authorList>
    </citation>
    <scope>NUCLEOTIDE SEQUENCE [LARGE SCALE GENOMIC DNA]</scope>
    <source>
        <strain evidence="3 4">FCR-1</strain>
    </source>
</reference>
<dbReference type="InterPro" id="IPR012312">
    <property type="entry name" value="Hemerythrin-like"/>
</dbReference>
<feature type="domain" description="Hemerythrin-like" evidence="1">
    <location>
        <begin position="84"/>
        <end position="204"/>
    </location>
</feature>
<sequence length="222" mass="24822">MNNTVLNLTGVDDATRLERLNAGFASLTEGNALELIGDASLATLLEPFQASNWGKFDWLPLENGPARWRVAVRRVPGGRIRRISEFMGFDHERCDALYAEMENAAQAGELETTRQRFAAFQVAMTHHFDMEEKRFFPAFEQTTGMTQGPTMVMRMEHRQMLGVIGQMGQAVASGDVSGVTRSASTLMVLMRQHNIKEEQMLYPMGDMHLGDVQPLLKAMQAV</sequence>
<dbReference type="Pfam" id="PF10006">
    <property type="entry name" value="DUF2249"/>
    <property type="match status" value="1"/>
</dbReference>
<proteinExistence type="predicted"/>
<name>A0ABQ0CBD1_9PROT</name>
<keyword evidence="4" id="KW-1185">Reference proteome</keyword>
<comment type="caution">
    <text evidence="3">The sequence shown here is derived from an EMBL/GenBank/DDBJ whole genome shotgun (WGS) entry which is preliminary data.</text>
</comment>
<gene>
    <name evidence="3" type="ORF">SIID45300_02522</name>
</gene>
<evidence type="ECO:0000259" key="2">
    <source>
        <dbReference type="Pfam" id="PF10006"/>
    </source>
</evidence>
<dbReference type="Gene3D" id="1.20.120.520">
    <property type="entry name" value="nmb1532 protein domain like"/>
    <property type="match status" value="1"/>
</dbReference>
<evidence type="ECO:0000313" key="3">
    <source>
        <dbReference type="EMBL" id="GAB0058178.1"/>
    </source>
</evidence>
<dbReference type="EMBL" id="BAAFGK010000004">
    <property type="protein sequence ID" value="GAB0058178.1"/>
    <property type="molecule type" value="Genomic_DNA"/>
</dbReference>
<dbReference type="InterPro" id="IPR018720">
    <property type="entry name" value="DUF2249"/>
</dbReference>
<protein>
    <recommendedName>
        <fullName evidence="5">Hemerythrin-like domain-containing protein</fullName>
    </recommendedName>
</protein>
<reference evidence="3 4" key="2">
    <citation type="submission" date="2024-09" db="EMBL/GenBank/DDBJ databases">
        <title>Draft genome sequence of Candidatus Magnetaquicoccaceae bacterium FCR-1.</title>
        <authorList>
            <person name="Shimoshige H."/>
            <person name="Shimamura S."/>
            <person name="Taoka A."/>
            <person name="Kobayashi H."/>
            <person name="Maekawa T."/>
        </authorList>
    </citation>
    <scope>NUCLEOTIDE SEQUENCE [LARGE SCALE GENOMIC DNA]</scope>
    <source>
        <strain evidence="3 4">FCR-1</strain>
    </source>
</reference>